<keyword evidence="5" id="KW-1185">Reference proteome</keyword>
<evidence type="ECO:0000313" key="5">
    <source>
        <dbReference type="Proteomes" id="UP000716291"/>
    </source>
</evidence>
<accession>A0A9P6X623</accession>
<feature type="region of interest" description="Disordered" evidence="2">
    <location>
        <begin position="1"/>
        <end position="33"/>
    </location>
</feature>
<dbReference type="Proteomes" id="UP000716291">
    <property type="component" value="Unassembled WGS sequence"/>
</dbReference>
<reference evidence="3" key="1">
    <citation type="journal article" date="2020" name="Microb. Genom.">
        <title>Genetic diversity of clinical and environmental Mucorales isolates obtained from an investigation of mucormycosis cases among solid organ transplant recipients.</title>
        <authorList>
            <person name="Nguyen M.H."/>
            <person name="Kaul D."/>
            <person name="Muto C."/>
            <person name="Cheng S.J."/>
            <person name="Richter R.A."/>
            <person name="Bruno V.M."/>
            <person name="Liu G."/>
            <person name="Beyhan S."/>
            <person name="Sundermann A.J."/>
            <person name="Mounaud S."/>
            <person name="Pasculle A.W."/>
            <person name="Nierman W.C."/>
            <person name="Driscoll E."/>
            <person name="Cumbie R."/>
            <person name="Clancy C.J."/>
            <person name="Dupont C.L."/>
        </authorList>
    </citation>
    <scope>NUCLEOTIDE SEQUENCE</scope>
    <source>
        <strain evidence="3">GL11</strain>
        <strain evidence="4">GL16</strain>
    </source>
</reference>
<evidence type="ECO:0000313" key="3">
    <source>
        <dbReference type="EMBL" id="KAG1306024.1"/>
    </source>
</evidence>
<evidence type="ECO:0000313" key="4">
    <source>
        <dbReference type="EMBL" id="KAG1534201.1"/>
    </source>
</evidence>
<gene>
    <name evidence="4" type="ORF">G6F51_012232</name>
    <name evidence="3" type="ORF">G6F64_007911</name>
</gene>
<keyword evidence="1" id="KW-0175">Coiled coil</keyword>
<proteinExistence type="predicted"/>
<dbReference type="Proteomes" id="UP000717996">
    <property type="component" value="Unassembled WGS sequence"/>
</dbReference>
<dbReference type="EMBL" id="JAANIT010003396">
    <property type="protein sequence ID" value="KAG1534201.1"/>
    <property type="molecule type" value="Genomic_DNA"/>
</dbReference>
<dbReference type="AlphaFoldDB" id="A0A9P6X623"/>
<dbReference type="EMBL" id="JAANQT010001225">
    <property type="protein sequence ID" value="KAG1306024.1"/>
    <property type="molecule type" value="Genomic_DNA"/>
</dbReference>
<sequence>METPYYTASSSSSSSNHNNPSFQAPYPPYNDNSSEQVYPVDFFFEPINHNNTMKYTTNHTYQTPTSSMDDDYVQNLSNELKHTKELLKQYQIRTEQLMELVTKQTNKITDLREQLKQVQDNSNNT</sequence>
<evidence type="ECO:0000256" key="2">
    <source>
        <dbReference type="SAM" id="MobiDB-lite"/>
    </source>
</evidence>
<evidence type="ECO:0000256" key="1">
    <source>
        <dbReference type="SAM" id="Coils"/>
    </source>
</evidence>
<organism evidence="3 5">
    <name type="scientific">Rhizopus oryzae</name>
    <name type="common">Mucormycosis agent</name>
    <name type="synonym">Rhizopus arrhizus var. delemar</name>
    <dbReference type="NCBI Taxonomy" id="64495"/>
    <lineage>
        <taxon>Eukaryota</taxon>
        <taxon>Fungi</taxon>
        <taxon>Fungi incertae sedis</taxon>
        <taxon>Mucoromycota</taxon>
        <taxon>Mucoromycotina</taxon>
        <taxon>Mucoromycetes</taxon>
        <taxon>Mucorales</taxon>
        <taxon>Mucorineae</taxon>
        <taxon>Rhizopodaceae</taxon>
        <taxon>Rhizopus</taxon>
    </lineage>
</organism>
<comment type="caution">
    <text evidence="3">The sequence shown here is derived from an EMBL/GenBank/DDBJ whole genome shotgun (WGS) entry which is preliminary data.</text>
</comment>
<feature type="coiled-coil region" evidence="1">
    <location>
        <begin position="73"/>
        <end position="121"/>
    </location>
</feature>
<name>A0A9P6X623_RHIOR</name>
<protein>
    <submittedName>
        <fullName evidence="3">Uncharacterized protein</fullName>
    </submittedName>
</protein>
<dbReference type="OrthoDB" id="2285273at2759"/>